<feature type="compositionally biased region" description="Basic and acidic residues" evidence="1">
    <location>
        <begin position="30"/>
        <end position="41"/>
    </location>
</feature>
<protein>
    <submittedName>
        <fullName evidence="2">Uncharacterized protein</fullName>
    </submittedName>
</protein>
<name>A0AA39VUK4_ACESA</name>
<gene>
    <name evidence="2" type="ORF">LWI29_003232</name>
</gene>
<feature type="region of interest" description="Disordered" evidence="1">
    <location>
        <begin position="28"/>
        <end position="139"/>
    </location>
</feature>
<evidence type="ECO:0000313" key="2">
    <source>
        <dbReference type="EMBL" id="KAK0591521.1"/>
    </source>
</evidence>
<proteinExistence type="predicted"/>
<feature type="compositionally biased region" description="Polar residues" evidence="1">
    <location>
        <begin position="226"/>
        <end position="243"/>
    </location>
</feature>
<accession>A0AA39VUK4</accession>
<organism evidence="2 3">
    <name type="scientific">Acer saccharum</name>
    <name type="common">Sugar maple</name>
    <dbReference type="NCBI Taxonomy" id="4024"/>
    <lineage>
        <taxon>Eukaryota</taxon>
        <taxon>Viridiplantae</taxon>
        <taxon>Streptophyta</taxon>
        <taxon>Embryophyta</taxon>
        <taxon>Tracheophyta</taxon>
        <taxon>Spermatophyta</taxon>
        <taxon>Magnoliopsida</taxon>
        <taxon>eudicotyledons</taxon>
        <taxon>Gunneridae</taxon>
        <taxon>Pentapetalae</taxon>
        <taxon>rosids</taxon>
        <taxon>malvids</taxon>
        <taxon>Sapindales</taxon>
        <taxon>Sapindaceae</taxon>
        <taxon>Hippocastanoideae</taxon>
        <taxon>Acereae</taxon>
        <taxon>Acer</taxon>
    </lineage>
</organism>
<feature type="compositionally biased region" description="Basic and acidic residues" evidence="1">
    <location>
        <begin position="395"/>
        <end position="418"/>
    </location>
</feature>
<evidence type="ECO:0000313" key="3">
    <source>
        <dbReference type="Proteomes" id="UP001168877"/>
    </source>
</evidence>
<evidence type="ECO:0000256" key="1">
    <source>
        <dbReference type="SAM" id="MobiDB-lite"/>
    </source>
</evidence>
<feature type="region of interest" description="Disordered" evidence="1">
    <location>
        <begin position="181"/>
        <end position="424"/>
    </location>
</feature>
<keyword evidence="3" id="KW-1185">Reference proteome</keyword>
<dbReference type="EMBL" id="JAUESC010000380">
    <property type="protein sequence ID" value="KAK0591521.1"/>
    <property type="molecule type" value="Genomic_DNA"/>
</dbReference>
<feature type="compositionally biased region" description="Basic and acidic residues" evidence="1">
    <location>
        <begin position="62"/>
        <end position="71"/>
    </location>
</feature>
<sequence>MVAWPELVPTVAERAERYIEGINLEANLYDSDHIPDPERHRPAGPNDMEGPFSRPSDTEAMFSRRDDREASYSEGTGTEGSELEGGNRRRRVRFTMPRQPTREGDVDLEARTESLRTRRQPQPGGDSRRGDPEGWDQKIDEVMAEVRSVRDEVMAAIRKSDEARDKQYGELLDMIRALQGTTLQSRMDGPPFDDPPFDDGHGGDFSPGRTGAGQDRTEPGSRHGQPPTTEGQSMDTVSGQRDQGATEREEVPGDTEIAEAAQVPPPVLPDSTPVIETALVPGVAAGGSELPLGQSPSLQSTPPPVVDTSEVRPLKRIRRGLPIPQSDTRRDSSSRQRTPPPQSDTRRESVSSHRSHPPQSGTRRESSSRQRTPPPQSDTRRESSSRQRTPPPQSDTRRESSSRQRTPPPRDTRRDSVSSHHSHS</sequence>
<comment type="caution">
    <text evidence="2">The sequence shown here is derived from an EMBL/GenBank/DDBJ whole genome shotgun (WGS) entry which is preliminary data.</text>
</comment>
<feature type="compositionally biased region" description="Basic and acidic residues" evidence="1">
    <location>
        <begin position="100"/>
        <end position="116"/>
    </location>
</feature>
<dbReference type="AlphaFoldDB" id="A0AA39VUK4"/>
<dbReference type="Proteomes" id="UP001168877">
    <property type="component" value="Unassembled WGS sequence"/>
</dbReference>
<reference evidence="2" key="1">
    <citation type="journal article" date="2022" name="Plant J.">
        <title>Strategies of tolerance reflected in two North American maple genomes.</title>
        <authorList>
            <person name="McEvoy S.L."/>
            <person name="Sezen U.U."/>
            <person name="Trouern-Trend A."/>
            <person name="McMahon S.M."/>
            <person name="Schaberg P.G."/>
            <person name="Yang J."/>
            <person name="Wegrzyn J.L."/>
            <person name="Swenson N.G."/>
        </authorList>
    </citation>
    <scope>NUCLEOTIDE SEQUENCE</scope>
    <source>
        <strain evidence="2">NS2018</strain>
    </source>
</reference>
<feature type="compositionally biased region" description="Basic and acidic residues" evidence="1">
    <location>
        <begin position="126"/>
        <end position="139"/>
    </location>
</feature>
<reference evidence="2" key="2">
    <citation type="submission" date="2023-06" db="EMBL/GenBank/DDBJ databases">
        <authorList>
            <person name="Swenson N.G."/>
            <person name="Wegrzyn J.L."/>
            <person name="Mcevoy S.L."/>
        </authorList>
    </citation>
    <scope>NUCLEOTIDE SEQUENCE</scope>
    <source>
        <strain evidence="2">NS2018</strain>
        <tissue evidence="2">Leaf</tissue>
    </source>
</reference>